<name>A0A4W3KJE6_CALMI</name>
<dbReference type="GO" id="GO:0031297">
    <property type="term" value="P:replication fork processing"/>
    <property type="evidence" value="ECO:0007669"/>
    <property type="project" value="TreeGrafter"/>
</dbReference>
<keyword evidence="7" id="KW-0539">Nucleus</keyword>
<protein>
    <recommendedName>
        <fullName evidence="3">Centromere protein X</fullName>
    </recommendedName>
</protein>
<dbReference type="Pfam" id="PF09415">
    <property type="entry name" value="CENP-X"/>
    <property type="match status" value="1"/>
</dbReference>
<dbReference type="InParanoid" id="A0A4W3KJE6"/>
<dbReference type="GO" id="GO:0046982">
    <property type="term" value="F:protein heterodimerization activity"/>
    <property type="evidence" value="ECO:0007669"/>
    <property type="project" value="InterPro"/>
</dbReference>
<dbReference type="PANTHER" id="PTHR28680:SF1">
    <property type="entry name" value="CENTROMERE PROTEIN X"/>
    <property type="match status" value="1"/>
</dbReference>
<accession>A0A4W3KJE6</accession>
<evidence type="ECO:0000256" key="7">
    <source>
        <dbReference type="ARBA" id="ARBA00023242"/>
    </source>
</evidence>
<reference evidence="10" key="1">
    <citation type="journal article" date="2006" name="Science">
        <title>Ancient noncoding elements conserved in the human genome.</title>
        <authorList>
            <person name="Venkatesh B."/>
            <person name="Kirkness E.F."/>
            <person name="Loh Y.H."/>
            <person name="Halpern A.L."/>
            <person name="Lee A.P."/>
            <person name="Johnson J."/>
            <person name="Dandona N."/>
            <person name="Viswanathan L.D."/>
            <person name="Tay A."/>
            <person name="Venter J.C."/>
            <person name="Strausberg R.L."/>
            <person name="Brenner S."/>
        </authorList>
    </citation>
    <scope>NUCLEOTIDE SEQUENCE [LARGE SCALE GENOMIC DNA]</scope>
</reference>
<proteinExistence type="inferred from homology"/>
<dbReference type="PANTHER" id="PTHR28680">
    <property type="entry name" value="CENTROMERE PROTEIN X"/>
    <property type="match status" value="1"/>
</dbReference>
<comment type="subcellular location">
    <subcellularLocation>
        <location evidence="1">Nucleus</location>
    </subcellularLocation>
</comment>
<dbReference type="Gene3D" id="6.10.130.30">
    <property type="match status" value="1"/>
</dbReference>
<gene>
    <name evidence="9" type="primary">cenpx</name>
</gene>
<dbReference type="GeneTree" id="ENSGT00390000002725"/>
<dbReference type="Ensembl" id="ENSCMIT00000048914.1">
    <property type="protein sequence ID" value="ENSCMIP00000048240.1"/>
    <property type="gene ID" value="ENSCMIG00000019730.1"/>
</dbReference>
<evidence type="ECO:0000256" key="8">
    <source>
        <dbReference type="ARBA" id="ARBA00047146"/>
    </source>
</evidence>
<dbReference type="Proteomes" id="UP000314986">
    <property type="component" value="Unassembled WGS sequence"/>
</dbReference>
<evidence type="ECO:0000256" key="5">
    <source>
        <dbReference type="ARBA" id="ARBA00023125"/>
    </source>
</evidence>
<dbReference type="AlphaFoldDB" id="A0A4W3KJE6"/>
<dbReference type="GO" id="GO:0000712">
    <property type="term" value="P:resolution of meiotic recombination intermediates"/>
    <property type="evidence" value="ECO:0007669"/>
    <property type="project" value="TreeGrafter"/>
</dbReference>
<dbReference type="SUPFAM" id="SSF47113">
    <property type="entry name" value="Histone-fold"/>
    <property type="match status" value="1"/>
</dbReference>
<comment type="similarity">
    <text evidence="2">Belongs to the CENP-X/MHF2 family.</text>
</comment>
<dbReference type="CDD" id="cd22921">
    <property type="entry name" value="HFD_CENP-X"/>
    <property type="match status" value="1"/>
</dbReference>
<dbReference type="GO" id="GO:0003677">
    <property type="term" value="F:DNA binding"/>
    <property type="evidence" value="ECO:0007669"/>
    <property type="project" value="UniProtKB-KW"/>
</dbReference>
<evidence type="ECO:0000313" key="9">
    <source>
        <dbReference type="Ensembl" id="ENSCMIP00000048240.1"/>
    </source>
</evidence>
<dbReference type="GO" id="GO:0006281">
    <property type="term" value="P:DNA repair"/>
    <property type="evidence" value="ECO:0007669"/>
    <property type="project" value="UniProtKB-KW"/>
</dbReference>
<reference evidence="10" key="2">
    <citation type="journal article" date="2007" name="PLoS Biol.">
        <title>Survey sequencing and comparative analysis of the elephant shark (Callorhinchus milii) genome.</title>
        <authorList>
            <person name="Venkatesh B."/>
            <person name="Kirkness E.F."/>
            <person name="Loh Y.H."/>
            <person name="Halpern A.L."/>
            <person name="Lee A.P."/>
            <person name="Johnson J."/>
            <person name="Dandona N."/>
            <person name="Viswanathan L.D."/>
            <person name="Tay A."/>
            <person name="Venter J.C."/>
            <person name="Strausberg R.L."/>
            <person name="Brenner S."/>
        </authorList>
    </citation>
    <scope>NUCLEOTIDE SEQUENCE [LARGE SCALE GENOMIC DNA]</scope>
</reference>
<dbReference type="Gene3D" id="1.20.5.4980">
    <property type="match status" value="1"/>
</dbReference>
<evidence type="ECO:0000313" key="10">
    <source>
        <dbReference type="Proteomes" id="UP000314986"/>
    </source>
</evidence>
<evidence type="ECO:0000256" key="4">
    <source>
        <dbReference type="ARBA" id="ARBA00022763"/>
    </source>
</evidence>
<dbReference type="GO" id="GO:0071821">
    <property type="term" value="C:FANCM-MHF complex"/>
    <property type="evidence" value="ECO:0007669"/>
    <property type="project" value="TreeGrafter"/>
</dbReference>
<organism evidence="9 10">
    <name type="scientific">Callorhinchus milii</name>
    <name type="common">Ghost shark</name>
    <dbReference type="NCBI Taxonomy" id="7868"/>
    <lineage>
        <taxon>Eukaryota</taxon>
        <taxon>Metazoa</taxon>
        <taxon>Chordata</taxon>
        <taxon>Craniata</taxon>
        <taxon>Vertebrata</taxon>
        <taxon>Chondrichthyes</taxon>
        <taxon>Holocephali</taxon>
        <taxon>Chimaeriformes</taxon>
        <taxon>Callorhinchidae</taxon>
        <taxon>Callorhinchus</taxon>
    </lineage>
</organism>
<reference evidence="9" key="4">
    <citation type="submission" date="2025-08" db="UniProtKB">
        <authorList>
            <consortium name="Ensembl"/>
        </authorList>
    </citation>
    <scope>IDENTIFICATION</scope>
</reference>
<evidence type="ECO:0000256" key="6">
    <source>
        <dbReference type="ARBA" id="ARBA00023204"/>
    </source>
</evidence>
<keyword evidence="5" id="KW-0238">DNA-binding</keyword>
<evidence type="ECO:0000256" key="1">
    <source>
        <dbReference type="ARBA" id="ARBA00004123"/>
    </source>
</evidence>
<dbReference type="InterPro" id="IPR009072">
    <property type="entry name" value="Histone-fold"/>
</dbReference>
<evidence type="ECO:0000256" key="2">
    <source>
        <dbReference type="ARBA" id="ARBA00009359"/>
    </source>
</evidence>
<dbReference type="STRING" id="7868.ENSCMIP00000048240"/>
<evidence type="ECO:0000256" key="3">
    <source>
        <dbReference type="ARBA" id="ARBA00016388"/>
    </source>
</evidence>
<reference evidence="10" key="3">
    <citation type="journal article" date="2014" name="Nature">
        <title>Elephant shark genome provides unique insights into gnathostome evolution.</title>
        <authorList>
            <consortium name="International Elephant Shark Genome Sequencing Consortium"/>
            <person name="Venkatesh B."/>
            <person name="Lee A.P."/>
            <person name="Ravi V."/>
            <person name="Maurya A.K."/>
            <person name="Lian M.M."/>
            <person name="Swann J.B."/>
            <person name="Ohta Y."/>
            <person name="Flajnik M.F."/>
            <person name="Sutoh Y."/>
            <person name="Kasahara M."/>
            <person name="Hoon S."/>
            <person name="Gangu V."/>
            <person name="Roy S.W."/>
            <person name="Irimia M."/>
            <person name="Korzh V."/>
            <person name="Kondrychyn I."/>
            <person name="Lim Z.W."/>
            <person name="Tay B.H."/>
            <person name="Tohari S."/>
            <person name="Kong K.W."/>
            <person name="Ho S."/>
            <person name="Lorente-Galdos B."/>
            <person name="Quilez J."/>
            <person name="Marques-Bonet T."/>
            <person name="Raney B.J."/>
            <person name="Ingham P.W."/>
            <person name="Tay A."/>
            <person name="Hillier L.W."/>
            <person name="Minx P."/>
            <person name="Boehm T."/>
            <person name="Wilson R.K."/>
            <person name="Brenner S."/>
            <person name="Warren W.C."/>
        </authorList>
    </citation>
    <scope>NUCLEOTIDE SEQUENCE [LARGE SCALE GENOMIC DNA]</scope>
</reference>
<keyword evidence="4" id="KW-0227">DNA damage</keyword>
<keyword evidence="6" id="KW-0234">DNA repair</keyword>
<dbReference type="FunCoup" id="A0A4W3KJE6">
    <property type="interactions" value="63"/>
</dbReference>
<comment type="subunit">
    <text evidence="8">Heterodimer with CENPX, sometimes called MHF; this interaction stabilizes both partners. MHF heterodimers can assemble to form tetrameric structures. MHF also coassemble with CENPT-CENPW heterodimers at centromeres to form the tetrameric CENP-T-W-S-X complex. Forms a discrete complex with FANCM and CENPX, called FANCM-MHF; this interaction, probably mediated by direct binding between CENPS and FANCM, leads to synergistic activation of double-stranded DNA binding and strongly stimulates FANCM-mediated DNA remodeling. Recruited by FANCM to the Fanconi anemia (FA) core complex, which consists of CENPS, CENPX, FANCA, FANCB, FANCC, FANCE, FANCF, FANCG, FANCL, FANCM, FAAP24 and FAAP100. The FA core complex associates with Bloom syndrome (BLM) complex, which consists of at least BLM, DNA topoisomerase 3-alpha (TOP3A), RMI1/BLAP75, RPA1/RPA70 and RPA2/RPA32. The super complex between FA and BLM is called BRAFT.</text>
</comment>
<reference evidence="9" key="5">
    <citation type="submission" date="2025-09" db="UniProtKB">
        <authorList>
            <consortium name="Ensembl"/>
        </authorList>
    </citation>
    <scope>IDENTIFICATION</scope>
</reference>
<dbReference type="InterPro" id="IPR018552">
    <property type="entry name" value="CENP-X"/>
</dbReference>
<sequence length="134" mass="15242">MEREQGARFKRELINKLLHFYFKDPKTKINSDAVLIMSEMLKIFVVEAAVRACKQATTEDLECVDIEHFEKILPQLVGNTESRDLPRGRWANAVTFARCILLDEQPCKQHNTACLSVRGYILSAHLSGQPVLLA</sequence>
<keyword evidence="10" id="KW-1185">Reference proteome</keyword>
<dbReference type="GO" id="GO:0051382">
    <property type="term" value="P:kinetochore assembly"/>
    <property type="evidence" value="ECO:0007669"/>
    <property type="project" value="InterPro"/>
</dbReference>
<dbReference type="GO" id="GO:0043240">
    <property type="term" value="C:Fanconi anaemia nuclear complex"/>
    <property type="evidence" value="ECO:0007669"/>
    <property type="project" value="TreeGrafter"/>
</dbReference>